<feature type="compositionally biased region" description="Polar residues" evidence="2">
    <location>
        <begin position="378"/>
        <end position="388"/>
    </location>
</feature>
<evidence type="ECO:0000313" key="3">
    <source>
        <dbReference type="EMBL" id="KPA89752.1"/>
    </source>
</evidence>
<proteinExistence type="predicted"/>
<evidence type="ECO:0000313" key="4">
    <source>
        <dbReference type="Proteomes" id="UP000037931"/>
    </source>
</evidence>
<dbReference type="OrthoDB" id="9998093at2"/>
<dbReference type="EMBL" id="JSYZ01000014">
    <property type="protein sequence ID" value="KPA89752.1"/>
    <property type="molecule type" value="Genomic_DNA"/>
</dbReference>
<dbReference type="Proteomes" id="UP000037931">
    <property type="component" value="Unassembled WGS sequence"/>
</dbReference>
<reference evidence="3 4" key="1">
    <citation type="journal article" date="2015" name="PLoS ONE">
        <title>Rice-Infecting Pseudomonas Genomes Are Highly Accessorized and Harbor Multiple Putative Virulence Mechanisms to Cause Sheath Brown Rot.</title>
        <authorList>
            <person name="Quibod I.L."/>
            <person name="Grande G."/>
            <person name="Oreiro E.G."/>
            <person name="Borja F.N."/>
            <person name="Dossa G.S."/>
            <person name="Mauleon R."/>
            <person name="Cruz C.V."/>
            <person name="Oliva R."/>
        </authorList>
    </citation>
    <scope>NUCLEOTIDE SEQUENCE [LARGE SCALE GENOMIC DNA]</scope>
    <source>
        <strain evidence="3 4">IRRI 6609</strain>
    </source>
</reference>
<feature type="region of interest" description="Disordered" evidence="2">
    <location>
        <begin position="406"/>
        <end position="434"/>
    </location>
</feature>
<protein>
    <submittedName>
        <fullName evidence="3">Uncharacterized protein</fullName>
    </submittedName>
</protein>
<feature type="compositionally biased region" description="Polar residues" evidence="2">
    <location>
        <begin position="353"/>
        <end position="368"/>
    </location>
</feature>
<dbReference type="AlphaFoldDB" id="A0A0N1J5U3"/>
<feature type="coiled-coil region" evidence="1">
    <location>
        <begin position="17"/>
        <end position="44"/>
    </location>
</feature>
<accession>A0A0N1J5U3</accession>
<name>A0A0N1J5U3_9PSED</name>
<comment type="caution">
    <text evidence="3">The sequence shown here is derived from an EMBL/GenBank/DDBJ whole genome shotgun (WGS) entry which is preliminary data.</text>
</comment>
<keyword evidence="1" id="KW-0175">Coiled coil</keyword>
<feature type="region of interest" description="Disordered" evidence="2">
    <location>
        <begin position="340"/>
        <end position="388"/>
    </location>
</feature>
<feature type="region of interest" description="Disordered" evidence="2">
    <location>
        <begin position="265"/>
        <end position="310"/>
    </location>
</feature>
<evidence type="ECO:0000256" key="2">
    <source>
        <dbReference type="SAM" id="MobiDB-lite"/>
    </source>
</evidence>
<dbReference type="RefSeq" id="WP_152973049.1">
    <property type="nucleotide sequence ID" value="NZ_JSYZ01000014.1"/>
</dbReference>
<evidence type="ECO:0000256" key="1">
    <source>
        <dbReference type="SAM" id="Coils"/>
    </source>
</evidence>
<gene>
    <name evidence="3" type="ORF">PF66_03605</name>
</gene>
<feature type="compositionally biased region" description="Basic and acidic residues" evidence="2">
    <location>
        <begin position="281"/>
        <end position="300"/>
    </location>
</feature>
<dbReference type="PATRIC" id="fig|50340.43.peg.904"/>
<keyword evidence="4" id="KW-1185">Reference proteome</keyword>
<organism evidence="3 4">
    <name type="scientific">Pseudomonas asplenii</name>
    <dbReference type="NCBI Taxonomy" id="53407"/>
    <lineage>
        <taxon>Bacteria</taxon>
        <taxon>Pseudomonadati</taxon>
        <taxon>Pseudomonadota</taxon>
        <taxon>Gammaproteobacteria</taxon>
        <taxon>Pseudomonadales</taxon>
        <taxon>Pseudomonadaceae</taxon>
        <taxon>Pseudomonas</taxon>
    </lineage>
</organism>
<feature type="coiled-coil region" evidence="1">
    <location>
        <begin position="155"/>
        <end position="182"/>
    </location>
</feature>
<sequence length="454" mass="51218">MPLGTQISSSAPSINGTKSYDNEIANAEKNNKILKNMLQHASNSKIENGYLRVDKNNMLFLKKELTPGTLMAKLHIIRQEPSNNIENLGLDLHLGQKISRKKLISRLESKITTNDLHIENCKKGKDELFEIRKNPIAESPKTEAAVVAVSPIDGLRAEQHEAEEFQEKLLSLKEKFNSQDNQPEKGTLRYSKEKGLYLSRNFSIREALDLHDAGAAEFEKNFGNIELDFGKATDSKSVSSKIEKRLDFQNERIKLLEECIKNKEKELSAGQPSMSDGIPDAPHKGQEIESTTHKTDRPSSDDLDEWPETSPKKASLHALILNHLNSSSKNISIDGIELDDSDVPKHIPPPTSHNPYVSSTPEQSNNRPKNLPIDDTNLDATVKSSNTPTSPVRTIFFDKEGNYIKKRDFDENGHPIPLKRTDSLTKETRQADRLQDSVDQPFNFKRTRDFFEKT</sequence>